<protein>
    <recommendedName>
        <fullName evidence="15">Sister chromatid cohesion acetyltransferase Eco1</fullName>
    </recommendedName>
</protein>
<dbReference type="Pfam" id="PF13878">
    <property type="entry name" value="zf-C2H2_3"/>
    <property type="match status" value="1"/>
</dbReference>
<evidence type="ECO:0000256" key="5">
    <source>
        <dbReference type="ARBA" id="ARBA00022771"/>
    </source>
</evidence>
<dbReference type="eggNOG" id="KOG3014">
    <property type="taxonomic scope" value="Eukaryota"/>
</dbReference>
<evidence type="ECO:0000256" key="1">
    <source>
        <dbReference type="ARBA" id="ARBA00004123"/>
    </source>
</evidence>
<dbReference type="OrthoDB" id="428854at2759"/>
<comment type="subcellular location">
    <subcellularLocation>
        <location evidence="1">Nucleus</location>
    </subcellularLocation>
</comment>
<keyword evidence="5" id="KW-0863">Zinc-finger</keyword>
<evidence type="ECO:0000256" key="2">
    <source>
        <dbReference type="ARBA" id="ARBA00005816"/>
    </source>
</evidence>
<evidence type="ECO:0008006" key="15">
    <source>
        <dbReference type="Google" id="ProtNLM"/>
    </source>
</evidence>
<sequence>MPDTPIKKKVKVEATSRSITALLQRSHNPITKRPKGRPKSTAVEKSKGKELVQMHLNLLPAHVTCKECGMSYTRTSPPDVSLHTSFHSSHLLGLSLSSTLHLPPGIHRLSCTKQNERNMIQKCCELVDLELSASLSPLTNQFSAYIQVHQNRIRSFIVVQPISRARTLLPDGDLSVAEVKADMGVNRMWTSRTGRGRGLVLGLLDHAVRAFVNGCRLDKSTVAFTQLSESGQRAVEKWLAGGEILVYAD</sequence>
<evidence type="ECO:0000313" key="13">
    <source>
        <dbReference type="EMBL" id="CCG83968.1"/>
    </source>
</evidence>
<comment type="caution">
    <text evidence="13">The sequence shown here is derived from an EMBL/GenBank/DDBJ whole genome shotgun (WGS) entry which is preliminary data.</text>
</comment>
<dbReference type="GO" id="GO:0008270">
    <property type="term" value="F:zinc ion binding"/>
    <property type="evidence" value="ECO:0007669"/>
    <property type="project" value="UniProtKB-KW"/>
</dbReference>
<evidence type="ECO:0000256" key="6">
    <source>
        <dbReference type="ARBA" id="ARBA00022833"/>
    </source>
</evidence>
<keyword evidence="3" id="KW-0808">Transferase</keyword>
<dbReference type="Proteomes" id="UP000013776">
    <property type="component" value="Unassembled WGS sequence"/>
</dbReference>
<name>R4XHG2_TAPDE</name>
<dbReference type="EMBL" id="CAHR02000191">
    <property type="protein sequence ID" value="CCG83968.1"/>
    <property type="molecule type" value="Genomic_DNA"/>
</dbReference>
<dbReference type="InterPro" id="IPR028009">
    <property type="entry name" value="ESCO_Acetyltransf_dom"/>
</dbReference>
<gene>
    <name evidence="13" type="ORF">TAPDE_004318</name>
</gene>
<reference evidence="13 14" key="1">
    <citation type="journal article" date="2013" name="MBio">
        <title>Genome sequencing of the plant pathogen Taphrina deformans, the causal agent of peach leaf curl.</title>
        <authorList>
            <person name="Cisse O.H."/>
            <person name="Almeida J.M.G.C.F."/>
            <person name="Fonseca A."/>
            <person name="Kumar A.A."/>
            <person name="Salojaervi J."/>
            <person name="Overmyer K."/>
            <person name="Hauser P.M."/>
            <person name="Pagni M."/>
        </authorList>
    </citation>
    <scope>NUCLEOTIDE SEQUENCE [LARGE SCALE GENOMIC DNA]</scope>
    <source>
        <strain evidence="14">PYCC 5710 / ATCC 11124 / CBS 356.35 / IMI 108563 / JCM 9778 / NBRC 8474</strain>
    </source>
</reference>
<dbReference type="GO" id="GO:0005634">
    <property type="term" value="C:nucleus"/>
    <property type="evidence" value="ECO:0007669"/>
    <property type="project" value="UniProtKB-SubCell"/>
</dbReference>
<comment type="similarity">
    <text evidence="2">Belongs to the acetyltransferase family. ECO subfamily.</text>
</comment>
<proteinExistence type="inferred from homology"/>
<feature type="domain" description="N-acetyltransferase ESCO zinc-finger" evidence="11">
    <location>
        <begin position="53"/>
        <end position="88"/>
    </location>
</feature>
<dbReference type="Pfam" id="PF13880">
    <property type="entry name" value="Acetyltransf_13"/>
    <property type="match status" value="1"/>
</dbReference>
<dbReference type="AlphaFoldDB" id="R4XHG2"/>
<evidence type="ECO:0000256" key="4">
    <source>
        <dbReference type="ARBA" id="ARBA00022723"/>
    </source>
</evidence>
<keyword evidence="9" id="KW-0012">Acyltransferase</keyword>
<accession>R4XHG2</accession>
<organism evidence="13 14">
    <name type="scientific">Taphrina deformans (strain PYCC 5710 / ATCC 11124 / CBS 356.35 / IMI 108563 / JCM 9778 / NBRC 8474)</name>
    <name type="common">Peach leaf curl fungus</name>
    <name type="synonym">Lalaria deformans</name>
    <dbReference type="NCBI Taxonomy" id="1097556"/>
    <lineage>
        <taxon>Eukaryota</taxon>
        <taxon>Fungi</taxon>
        <taxon>Dikarya</taxon>
        <taxon>Ascomycota</taxon>
        <taxon>Taphrinomycotina</taxon>
        <taxon>Taphrinomycetes</taxon>
        <taxon>Taphrinales</taxon>
        <taxon>Taphrinaceae</taxon>
        <taxon>Taphrina</taxon>
    </lineage>
</organism>
<evidence type="ECO:0000259" key="11">
    <source>
        <dbReference type="Pfam" id="PF13878"/>
    </source>
</evidence>
<dbReference type="GO" id="GO:0000785">
    <property type="term" value="C:chromatin"/>
    <property type="evidence" value="ECO:0007669"/>
    <property type="project" value="TreeGrafter"/>
</dbReference>
<evidence type="ECO:0000256" key="10">
    <source>
        <dbReference type="SAM" id="MobiDB-lite"/>
    </source>
</evidence>
<keyword evidence="8" id="KW-0131">Cell cycle</keyword>
<dbReference type="STRING" id="1097556.R4XHG2"/>
<dbReference type="VEuPathDB" id="FungiDB:TAPDE_004318"/>
<evidence type="ECO:0000256" key="7">
    <source>
        <dbReference type="ARBA" id="ARBA00023242"/>
    </source>
</evidence>
<keyword evidence="14" id="KW-1185">Reference proteome</keyword>
<evidence type="ECO:0000256" key="3">
    <source>
        <dbReference type="ARBA" id="ARBA00022679"/>
    </source>
</evidence>
<dbReference type="PANTHER" id="PTHR45884:SF2">
    <property type="entry name" value="N-ACETYLTRANSFERASE ECO"/>
    <property type="match status" value="1"/>
</dbReference>
<dbReference type="InterPro" id="IPR028005">
    <property type="entry name" value="AcTrfase_ESCO_Znf_dom"/>
</dbReference>
<evidence type="ECO:0000259" key="12">
    <source>
        <dbReference type="Pfam" id="PF13880"/>
    </source>
</evidence>
<dbReference type="PANTHER" id="PTHR45884">
    <property type="entry name" value="N-ACETYLTRANSFERASE ECO"/>
    <property type="match status" value="1"/>
</dbReference>
<dbReference type="GO" id="GO:0007064">
    <property type="term" value="P:mitotic sister chromatid cohesion"/>
    <property type="evidence" value="ECO:0007669"/>
    <property type="project" value="TreeGrafter"/>
</dbReference>
<evidence type="ECO:0000256" key="9">
    <source>
        <dbReference type="ARBA" id="ARBA00023315"/>
    </source>
</evidence>
<keyword evidence="6" id="KW-0862">Zinc</keyword>
<feature type="domain" description="N-acetyltransferase ESCO acetyl-transferase" evidence="12">
    <location>
        <begin position="180"/>
        <end position="247"/>
    </location>
</feature>
<dbReference type="GO" id="GO:0061733">
    <property type="term" value="F:protein-lysine-acetyltransferase activity"/>
    <property type="evidence" value="ECO:0007669"/>
    <property type="project" value="TreeGrafter"/>
</dbReference>
<feature type="region of interest" description="Disordered" evidence="10">
    <location>
        <begin position="26"/>
        <end position="47"/>
    </location>
</feature>
<evidence type="ECO:0000313" key="14">
    <source>
        <dbReference type="Proteomes" id="UP000013776"/>
    </source>
</evidence>
<evidence type="ECO:0000256" key="8">
    <source>
        <dbReference type="ARBA" id="ARBA00023306"/>
    </source>
</evidence>
<keyword evidence="7" id="KW-0539">Nucleus</keyword>
<keyword evidence="4" id="KW-0479">Metal-binding</keyword>